<sequence>MVRGENGSHRVPRTTYCVPTPTSHPPQPTTLSAVKRLLTAPREPVNALTHWGGAAAALIVLGPLLWWAAARGLHLWPFLVFGLSVVGLYAASASYHSFRVGERGLLWLRKLDHAGIFLLIAGSYTPVAYYGLEGVWRDVVLWVVWGIAGAGILLKVLTMRLPRWISTLLYLGMGWLALAFLPQLARNLPPPAIFWLAAGGVLYSIGAVIYGTRRWNPRPGVFGFHEIWHLFVLGGTSAHVAMMFCLR</sequence>
<name>A0ABP9XCN4_9DEIO</name>
<gene>
    <name evidence="9" type="primary">yqfA</name>
    <name evidence="9" type="ORF">Dalu01_01527</name>
</gene>
<comment type="subcellular location">
    <subcellularLocation>
        <location evidence="1">Cell membrane</location>
        <topology evidence="1">Multi-pass membrane protein</topology>
    </subcellularLocation>
</comment>
<dbReference type="EMBL" id="BAABRV010000003">
    <property type="protein sequence ID" value="GAA5533129.1"/>
    <property type="molecule type" value="Genomic_DNA"/>
</dbReference>
<keyword evidence="10" id="KW-1185">Reference proteome</keyword>
<dbReference type="PANTHER" id="PTHR20855">
    <property type="entry name" value="ADIPOR/PROGESTIN RECEPTOR-RELATED"/>
    <property type="match status" value="1"/>
</dbReference>
<keyword evidence="4 8" id="KW-0812">Transmembrane</keyword>
<keyword evidence="5 8" id="KW-1133">Transmembrane helix</keyword>
<keyword evidence="6 8" id="KW-0472">Membrane</keyword>
<feature type="transmembrane region" description="Helical" evidence="8">
    <location>
        <begin position="48"/>
        <end position="68"/>
    </location>
</feature>
<feature type="transmembrane region" description="Helical" evidence="8">
    <location>
        <begin position="193"/>
        <end position="212"/>
    </location>
</feature>
<proteinExistence type="inferred from homology"/>
<evidence type="ECO:0000256" key="5">
    <source>
        <dbReference type="ARBA" id="ARBA00022989"/>
    </source>
</evidence>
<evidence type="ECO:0000313" key="10">
    <source>
        <dbReference type="Proteomes" id="UP001404956"/>
    </source>
</evidence>
<evidence type="ECO:0000256" key="1">
    <source>
        <dbReference type="ARBA" id="ARBA00004651"/>
    </source>
</evidence>
<feature type="transmembrane region" description="Helical" evidence="8">
    <location>
        <begin position="139"/>
        <end position="158"/>
    </location>
</feature>
<evidence type="ECO:0000256" key="6">
    <source>
        <dbReference type="ARBA" id="ARBA00023136"/>
    </source>
</evidence>
<feature type="transmembrane region" description="Helical" evidence="8">
    <location>
        <begin position="227"/>
        <end position="246"/>
    </location>
</feature>
<organism evidence="9 10">
    <name type="scientific">Deinococcus aluminii</name>
    <dbReference type="NCBI Taxonomy" id="1656885"/>
    <lineage>
        <taxon>Bacteria</taxon>
        <taxon>Thermotogati</taxon>
        <taxon>Deinococcota</taxon>
        <taxon>Deinococci</taxon>
        <taxon>Deinococcales</taxon>
        <taxon>Deinococcaceae</taxon>
        <taxon>Deinococcus</taxon>
    </lineage>
</organism>
<dbReference type="Pfam" id="PF03006">
    <property type="entry name" value="HlyIII"/>
    <property type="match status" value="1"/>
</dbReference>
<evidence type="ECO:0000313" key="9">
    <source>
        <dbReference type="EMBL" id="GAA5533129.1"/>
    </source>
</evidence>
<protein>
    <submittedName>
        <fullName evidence="9">UPF0073 inner membrane protein YqfA</fullName>
    </submittedName>
</protein>
<accession>A0ABP9XCN4</accession>
<keyword evidence="3" id="KW-1003">Cell membrane</keyword>
<reference evidence="9 10" key="1">
    <citation type="submission" date="2024-02" db="EMBL/GenBank/DDBJ databases">
        <title>Deinococcus aluminii NBRC 112889.</title>
        <authorList>
            <person name="Ichikawa N."/>
            <person name="Katano-Makiyama Y."/>
            <person name="Hidaka K."/>
        </authorList>
    </citation>
    <scope>NUCLEOTIDE SEQUENCE [LARGE SCALE GENOMIC DNA]</scope>
    <source>
        <strain evidence="9 10">NBRC 112889</strain>
    </source>
</reference>
<dbReference type="Proteomes" id="UP001404956">
    <property type="component" value="Unassembled WGS sequence"/>
</dbReference>
<dbReference type="InterPro" id="IPR004254">
    <property type="entry name" value="AdipoR/HlyIII-related"/>
</dbReference>
<evidence type="ECO:0000256" key="4">
    <source>
        <dbReference type="ARBA" id="ARBA00022692"/>
    </source>
</evidence>
<dbReference type="PANTHER" id="PTHR20855:SF3">
    <property type="entry name" value="LD03007P"/>
    <property type="match status" value="1"/>
</dbReference>
<evidence type="ECO:0000256" key="3">
    <source>
        <dbReference type="ARBA" id="ARBA00022475"/>
    </source>
</evidence>
<dbReference type="NCBIfam" id="TIGR01065">
    <property type="entry name" value="hlyIII"/>
    <property type="match status" value="1"/>
</dbReference>
<evidence type="ECO:0000256" key="7">
    <source>
        <dbReference type="SAM" id="MobiDB-lite"/>
    </source>
</evidence>
<feature type="transmembrane region" description="Helical" evidence="8">
    <location>
        <begin position="164"/>
        <end position="181"/>
    </location>
</feature>
<feature type="region of interest" description="Disordered" evidence="7">
    <location>
        <begin position="1"/>
        <end position="26"/>
    </location>
</feature>
<evidence type="ECO:0000256" key="2">
    <source>
        <dbReference type="ARBA" id="ARBA00008488"/>
    </source>
</evidence>
<comment type="similarity">
    <text evidence="2">Belongs to the UPF0073 (Hly-III) family.</text>
</comment>
<feature type="transmembrane region" description="Helical" evidence="8">
    <location>
        <begin position="75"/>
        <end position="95"/>
    </location>
</feature>
<dbReference type="InterPro" id="IPR005744">
    <property type="entry name" value="Hy-lIII"/>
</dbReference>
<evidence type="ECO:0000256" key="8">
    <source>
        <dbReference type="SAM" id="Phobius"/>
    </source>
</evidence>
<comment type="caution">
    <text evidence="9">The sequence shown here is derived from an EMBL/GenBank/DDBJ whole genome shotgun (WGS) entry which is preliminary data.</text>
</comment>
<feature type="transmembrane region" description="Helical" evidence="8">
    <location>
        <begin position="115"/>
        <end position="132"/>
    </location>
</feature>